<name>A0A6C0B569_9ZZZZ</name>
<evidence type="ECO:0000313" key="1">
    <source>
        <dbReference type="EMBL" id="QHS87192.1"/>
    </source>
</evidence>
<sequence length="296" mass="32052">MSGPVMRPIGGFQDRTTYGAVYGTESVSRIVNVDTRFRDNPTITGASACTIRLPRTYKNITSLRLSSIELPNTWYDFTANLENTNFTVSGVQCTISDGNYNSTTLAAAMVSAAASTISLSIGFDSVTTKCTISASGAFTMDFTPVLGNVCCITREANLRPFDTGLGSYLGFTSNTYSGNSSYTSETLPNLYGNTYVLLSLEKYEAIDHLSFNGTSTPAFAKIVVSATKNSFVYSGVDTITNKVILAEPENVSVLKIKLTDCYGRVLQTFGNFSFTLEMQEVVSSKLYSAYKDNLAK</sequence>
<protein>
    <submittedName>
        <fullName evidence="1">Uncharacterized protein</fullName>
    </submittedName>
</protein>
<accession>A0A6C0B569</accession>
<dbReference type="EMBL" id="MN739079">
    <property type="protein sequence ID" value="QHS87192.1"/>
    <property type="molecule type" value="Genomic_DNA"/>
</dbReference>
<dbReference type="AlphaFoldDB" id="A0A6C0B569"/>
<organism evidence="1">
    <name type="scientific">viral metagenome</name>
    <dbReference type="NCBI Taxonomy" id="1070528"/>
    <lineage>
        <taxon>unclassified sequences</taxon>
        <taxon>metagenomes</taxon>
        <taxon>organismal metagenomes</taxon>
    </lineage>
</organism>
<reference evidence="1" key="1">
    <citation type="journal article" date="2020" name="Nature">
        <title>Giant virus diversity and host interactions through global metagenomics.</title>
        <authorList>
            <person name="Schulz F."/>
            <person name="Roux S."/>
            <person name="Paez-Espino D."/>
            <person name="Jungbluth S."/>
            <person name="Walsh D.A."/>
            <person name="Denef V.J."/>
            <person name="McMahon K.D."/>
            <person name="Konstantinidis K.T."/>
            <person name="Eloe-Fadrosh E.A."/>
            <person name="Kyrpides N.C."/>
            <person name="Woyke T."/>
        </authorList>
    </citation>
    <scope>NUCLEOTIDE SEQUENCE</scope>
    <source>
        <strain evidence="1">GVMAG-M-3300009684-20</strain>
    </source>
</reference>
<proteinExistence type="predicted"/>